<dbReference type="RefSeq" id="WP_141401525.1">
    <property type="nucleotide sequence ID" value="NZ_OBQK01000016.1"/>
</dbReference>
<dbReference type="Proteomes" id="UP000219688">
    <property type="component" value="Unassembled WGS sequence"/>
</dbReference>
<organism evidence="1 2">
    <name type="scientific">Ornithinimicrobium cerasi</name>
    <dbReference type="NCBI Taxonomy" id="2248773"/>
    <lineage>
        <taxon>Bacteria</taxon>
        <taxon>Bacillati</taxon>
        <taxon>Actinomycetota</taxon>
        <taxon>Actinomycetes</taxon>
        <taxon>Micrococcales</taxon>
        <taxon>Ornithinimicrobiaceae</taxon>
        <taxon>Ornithinimicrobium</taxon>
    </lineage>
</organism>
<sequence length="766" mass="83704">MAREMAELEGRVTLRPWRLGLLVDTSSATDVREAIAKLSSVWGGIWMPILDVRSSIQSIEATGELYDVDALYSEVTDGLVGELLRKPGWRWEGRASFGAFGGDFGLRRGLLPLKALLRSGLDFAMPTWAAGHPDDLLLTATFGLAESLDAPLDEAADGRAVVGLGYLAAKIPPPTVIGALELGQMYLSVVNRRYLKNWGGIHILRGGAIEDVLEFWNARAFGSPLIALPAERTEGNLVEFLLRRGLPTLEPYRSMDGAESVSELPVWGLTDAGSEVQAIIRAAAGERGLSVAERPRGHREVRGFSGVRTSIQSSVRAETRPSSRAAYITLPRLPIREDDSVIEAGIVAAEVTWQSSDALDPRLSPRLPPHRRHSALVAHALATDGVEHVRVSVSGVVLGLDAHRDRVRVPLGNTLEAFRLLFDDADVEVSQSEVGLFQARAAERFGGPFSGFFSQPAARAALETTASRVEGITMPHLVQTVQSQRGGWPHPVMEPHVTPSAYATRVVHNLLFSGVFVPTTRVHCSHCRVQTRVSSDDLASRMQCEFCGEVFDLALSHALTKPEWRYRLAAHLRSDQVQALLPALAASSFLAQLRHTEEPPMPLVLGLQVEVDGRSIEVDVAAYIPDTEWITVLGEVKTGNRIDIHDVDNLVYLRERLARSGVRCILMFATLKDGFSPEEVATLRGLAERSHPTWDSMGRLVPNLPLTLTGLDLSHHPMDESHPWRWAGMQYAGLYGTAVESCRRNLGLTSCELSGSEVPPSLSWGD</sequence>
<evidence type="ECO:0000313" key="1">
    <source>
        <dbReference type="EMBL" id="SOC57767.1"/>
    </source>
</evidence>
<name>A0A285VV66_9MICO</name>
<protein>
    <submittedName>
        <fullName evidence="1">Uncharacterized protein</fullName>
    </submittedName>
</protein>
<dbReference type="AlphaFoldDB" id="A0A285VV66"/>
<keyword evidence="2" id="KW-1185">Reference proteome</keyword>
<gene>
    <name evidence="1" type="ORF">SAMN05421879_1164</name>
</gene>
<proteinExistence type="predicted"/>
<reference evidence="2" key="1">
    <citation type="submission" date="2017-08" db="EMBL/GenBank/DDBJ databases">
        <authorList>
            <person name="Varghese N."/>
            <person name="Submissions S."/>
        </authorList>
    </citation>
    <scope>NUCLEOTIDE SEQUENCE [LARGE SCALE GENOMIC DNA]</scope>
    <source>
        <strain evidence="2">USBA17B2</strain>
    </source>
</reference>
<evidence type="ECO:0000313" key="2">
    <source>
        <dbReference type="Proteomes" id="UP000219688"/>
    </source>
</evidence>
<accession>A0A285VV66</accession>
<dbReference type="EMBL" id="OBQK01000016">
    <property type="protein sequence ID" value="SOC57767.1"/>
    <property type="molecule type" value="Genomic_DNA"/>
</dbReference>